<proteinExistence type="predicted"/>
<dbReference type="Gene3D" id="3.40.50.1820">
    <property type="entry name" value="alpha/beta hydrolase"/>
    <property type="match status" value="1"/>
</dbReference>
<evidence type="ECO:0000313" key="4">
    <source>
        <dbReference type="Proteomes" id="UP000252586"/>
    </source>
</evidence>
<evidence type="ECO:0000256" key="1">
    <source>
        <dbReference type="SAM" id="SignalP"/>
    </source>
</evidence>
<dbReference type="AlphaFoldDB" id="A0A366DS33"/>
<evidence type="ECO:0000313" key="3">
    <source>
        <dbReference type="EMBL" id="RBO92892.1"/>
    </source>
</evidence>
<dbReference type="InterPro" id="IPR029058">
    <property type="entry name" value="AB_hydrolase_fold"/>
</dbReference>
<name>A0A366DS33_9NOCA</name>
<keyword evidence="1" id="KW-0732">Signal</keyword>
<accession>A0A366DS33</accession>
<dbReference type="STRING" id="1210090.GCA_001613185_06277"/>
<dbReference type="Proteomes" id="UP000252586">
    <property type="component" value="Unassembled WGS sequence"/>
</dbReference>
<organism evidence="3 4">
    <name type="scientific">Nocardia puris</name>
    <dbReference type="NCBI Taxonomy" id="208602"/>
    <lineage>
        <taxon>Bacteria</taxon>
        <taxon>Bacillati</taxon>
        <taxon>Actinomycetota</taxon>
        <taxon>Actinomycetes</taxon>
        <taxon>Mycobacteriales</taxon>
        <taxon>Nocardiaceae</taxon>
        <taxon>Nocardia</taxon>
    </lineage>
</organism>
<reference evidence="3 4" key="1">
    <citation type="submission" date="2018-06" db="EMBL/GenBank/DDBJ databases">
        <title>Genomic Encyclopedia of Type Strains, Phase IV (KMG-IV): sequencing the most valuable type-strain genomes for metagenomic binning, comparative biology and taxonomic classification.</title>
        <authorList>
            <person name="Goeker M."/>
        </authorList>
    </citation>
    <scope>NUCLEOTIDE SEQUENCE [LARGE SCALE GENOMIC DNA]</scope>
    <source>
        <strain evidence="3 4">DSM 44599</strain>
    </source>
</reference>
<sequence>MRTTIRLSGAALTLLLAIALLGGRASAEAPTAQEEFNHPGAHPVATEVRTAPCRESIAGMVAHITVHLFGNTGDLACSRAFPYGLESPVGVHTYYPADIADLPSAPLLVYTPGITAEPGMYESFARRLAGHGFVVVVPYDFFNSLAYVPALGLGAAIRADRDPHSPLHGRIDLSRTFFGGHSAGGGASMQIAPLATAAAAAIDPGFRVAGILAVAPGPVGIGTALTAPTLFLTGYNDAVAPDFGWVRWWQYNLTANAPAWIANARGVGHFSPVDEVEHFRSAGTAVAWLRYLAFGDEAAARWFTGPDWLLRTDPTYFSVERNPRADALAG</sequence>
<dbReference type="InterPro" id="IPR041127">
    <property type="entry name" value="PET_hydrolase/cutinase-like"/>
</dbReference>
<dbReference type="OrthoDB" id="4369024at2"/>
<dbReference type="Pfam" id="PF12740">
    <property type="entry name" value="PETase"/>
    <property type="match status" value="1"/>
</dbReference>
<keyword evidence="4" id="KW-1185">Reference proteome</keyword>
<protein>
    <recommendedName>
        <fullName evidence="2">PET hydrolase/cutinase-like domain-containing protein</fullName>
    </recommendedName>
</protein>
<dbReference type="SUPFAM" id="SSF53474">
    <property type="entry name" value="alpha/beta-Hydrolases"/>
    <property type="match status" value="1"/>
</dbReference>
<evidence type="ECO:0000259" key="2">
    <source>
        <dbReference type="Pfam" id="PF12740"/>
    </source>
</evidence>
<gene>
    <name evidence="3" type="ORF">DFR74_103540</name>
</gene>
<dbReference type="RefSeq" id="WP_067513859.1">
    <property type="nucleotide sequence ID" value="NZ_CP107943.1"/>
</dbReference>
<comment type="caution">
    <text evidence="3">The sequence shown here is derived from an EMBL/GenBank/DDBJ whole genome shotgun (WGS) entry which is preliminary data.</text>
</comment>
<feature type="signal peptide" evidence="1">
    <location>
        <begin position="1"/>
        <end position="27"/>
    </location>
</feature>
<dbReference type="EMBL" id="QNRE01000003">
    <property type="protein sequence ID" value="RBO92892.1"/>
    <property type="molecule type" value="Genomic_DNA"/>
</dbReference>
<feature type="domain" description="PET hydrolase/cutinase-like" evidence="2">
    <location>
        <begin position="92"/>
        <end position="296"/>
    </location>
</feature>
<dbReference type="PANTHER" id="PTHR33428">
    <property type="entry name" value="CHLOROPHYLLASE-2, CHLOROPLASTIC"/>
    <property type="match status" value="1"/>
</dbReference>
<feature type="chain" id="PRO_5016647091" description="PET hydrolase/cutinase-like domain-containing protein" evidence="1">
    <location>
        <begin position="28"/>
        <end position="330"/>
    </location>
</feature>
<dbReference type="PANTHER" id="PTHR33428:SF14">
    <property type="entry name" value="CARBOXYLESTERASE TYPE B DOMAIN-CONTAINING PROTEIN"/>
    <property type="match status" value="1"/>
</dbReference>